<dbReference type="Gene3D" id="2.30.30.220">
    <property type="entry name" value="SspB-like"/>
    <property type="match status" value="1"/>
</dbReference>
<dbReference type="NCBIfam" id="NF008769">
    <property type="entry name" value="PRK11798.2-5"/>
    <property type="match status" value="1"/>
</dbReference>
<dbReference type="RefSeq" id="WP_096445198.1">
    <property type="nucleotide sequence ID" value="NZ_JBHSOG010000047.1"/>
</dbReference>
<protein>
    <submittedName>
        <fullName evidence="2">ClpXP protease specificity-enhancing factor</fullName>
    </submittedName>
</protein>
<feature type="compositionally biased region" description="Acidic residues" evidence="1">
    <location>
        <begin position="112"/>
        <end position="126"/>
    </location>
</feature>
<dbReference type="Proteomes" id="UP001595974">
    <property type="component" value="Unassembled WGS sequence"/>
</dbReference>
<keyword evidence="2" id="KW-0378">Hydrolase</keyword>
<comment type="caution">
    <text evidence="2">The sequence shown here is derived from an EMBL/GenBank/DDBJ whole genome shotgun (WGS) entry which is preliminary data.</text>
</comment>
<keyword evidence="2" id="KW-0645">Protease</keyword>
<proteinExistence type="predicted"/>
<dbReference type="InterPro" id="IPR007481">
    <property type="entry name" value="SspB"/>
</dbReference>
<dbReference type="PANTHER" id="PTHR37486">
    <property type="entry name" value="STRINGENT STARVATION PROTEIN B"/>
    <property type="match status" value="1"/>
</dbReference>
<feature type="region of interest" description="Disordered" evidence="1">
    <location>
        <begin position="99"/>
        <end position="148"/>
    </location>
</feature>
<dbReference type="GO" id="GO:0008233">
    <property type="term" value="F:peptidase activity"/>
    <property type="evidence" value="ECO:0007669"/>
    <property type="project" value="UniProtKB-KW"/>
</dbReference>
<dbReference type="SUPFAM" id="SSF101738">
    <property type="entry name" value="SspB-like"/>
    <property type="match status" value="1"/>
</dbReference>
<gene>
    <name evidence="2" type="ORF">ACFPTN_11945</name>
</gene>
<dbReference type="GO" id="GO:0006508">
    <property type="term" value="P:proteolysis"/>
    <property type="evidence" value="ECO:0007669"/>
    <property type="project" value="UniProtKB-KW"/>
</dbReference>
<reference evidence="3" key="1">
    <citation type="journal article" date="2019" name="Int. J. Syst. Evol. Microbiol.">
        <title>The Global Catalogue of Microorganisms (GCM) 10K type strain sequencing project: providing services to taxonomists for standard genome sequencing and annotation.</title>
        <authorList>
            <consortium name="The Broad Institute Genomics Platform"/>
            <consortium name="The Broad Institute Genome Sequencing Center for Infectious Disease"/>
            <person name="Wu L."/>
            <person name="Ma J."/>
        </authorList>
    </citation>
    <scope>NUCLEOTIDE SEQUENCE [LARGE SCALE GENOMIC DNA]</scope>
    <source>
        <strain evidence="3">SHR3</strain>
    </source>
</reference>
<evidence type="ECO:0000313" key="2">
    <source>
        <dbReference type="EMBL" id="MFC5770084.1"/>
    </source>
</evidence>
<dbReference type="PANTHER" id="PTHR37486:SF1">
    <property type="entry name" value="STRINGENT STARVATION PROTEIN B"/>
    <property type="match status" value="1"/>
</dbReference>
<organism evidence="2 3">
    <name type="scientific">Thauera sinica</name>
    <dbReference type="NCBI Taxonomy" id="2665146"/>
    <lineage>
        <taxon>Bacteria</taxon>
        <taxon>Pseudomonadati</taxon>
        <taxon>Pseudomonadota</taxon>
        <taxon>Betaproteobacteria</taxon>
        <taxon>Rhodocyclales</taxon>
        <taxon>Zoogloeaceae</taxon>
        <taxon>Thauera</taxon>
    </lineage>
</organism>
<sequence length="148" mass="15920">MSTVSTKPYLIRAIWEWCVDQGYTPYLATLVDAQTRVPPGYAKDGQIVLNVGPDATHQLQMENDFISFQARFNGTPHSLVIPISNVIAIYARENGEGMAFEPESGVDAQPETADEADLEAVAEADGEGPGTPGEPPGRPRGGHLKVVK</sequence>
<accession>A0ABW1ASQ0</accession>
<evidence type="ECO:0000313" key="3">
    <source>
        <dbReference type="Proteomes" id="UP001595974"/>
    </source>
</evidence>
<dbReference type="Pfam" id="PF04386">
    <property type="entry name" value="SspB"/>
    <property type="match status" value="1"/>
</dbReference>
<dbReference type="EMBL" id="JBHSOG010000047">
    <property type="protein sequence ID" value="MFC5770084.1"/>
    <property type="molecule type" value="Genomic_DNA"/>
</dbReference>
<dbReference type="PIRSF" id="PIRSF005276">
    <property type="entry name" value="SspB"/>
    <property type="match status" value="1"/>
</dbReference>
<evidence type="ECO:0000256" key="1">
    <source>
        <dbReference type="SAM" id="MobiDB-lite"/>
    </source>
</evidence>
<name>A0ABW1ASQ0_9RHOO</name>
<dbReference type="InterPro" id="IPR036760">
    <property type="entry name" value="SspB-like_sf"/>
</dbReference>
<keyword evidence="3" id="KW-1185">Reference proteome</keyword>